<dbReference type="SUPFAM" id="SSF53639">
    <property type="entry name" value="AraD/HMP-PK domain-like"/>
    <property type="match status" value="1"/>
</dbReference>
<comment type="similarity">
    <text evidence="1">Belongs to the aldolase class II family.</text>
</comment>
<dbReference type="InterPro" id="IPR051017">
    <property type="entry name" value="Aldolase-II_Adducin_sf"/>
</dbReference>
<dbReference type="InterPro" id="IPR036409">
    <property type="entry name" value="Aldolase_II/adducin_N_sf"/>
</dbReference>
<dbReference type="FunFam" id="3.40.225.10:FF:000009">
    <property type="entry name" value="Class II aldolase/adducin N-terminal"/>
    <property type="match status" value="1"/>
</dbReference>
<dbReference type="GO" id="GO:0005856">
    <property type="term" value="C:cytoskeleton"/>
    <property type="evidence" value="ECO:0007669"/>
    <property type="project" value="TreeGrafter"/>
</dbReference>
<organism evidence="3 4">
    <name type="scientific">SAR86 cluster bacterium</name>
    <dbReference type="NCBI Taxonomy" id="2030880"/>
    <lineage>
        <taxon>Bacteria</taxon>
        <taxon>Pseudomonadati</taxon>
        <taxon>Pseudomonadota</taxon>
        <taxon>Gammaproteobacteria</taxon>
        <taxon>SAR86 cluster</taxon>
    </lineage>
</organism>
<dbReference type="NCBIfam" id="NF004855">
    <property type="entry name" value="PRK06208.1"/>
    <property type="match status" value="1"/>
</dbReference>
<name>A0A937SBF1_9GAMM</name>
<comment type="caution">
    <text evidence="3">The sequence shown here is derived from an EMBL/GenBank/DDBJ whole genome shotgun (WGS) entry which is preliminary data.</text>
</comment>
<evidence type="ECO:0000259" key="2">
    <source>
        <dbReference type="SMART" id="SM01007"/>
    </source>
</evidence>
<evidence type="ECO:0000256" key="1">
    <source>
        <dbReference type="ARBA" id="ARBA00037961"/>
    </source>
</evidence>
<dbReference type="PANTHER" id="PTHR10672:SF39">
    <property type="entry name" value="CLASS II ALDOLASE_ADDUCIN N-TERMINAL DOMAIN-CONTAINING PROTEIN"/>
    <property type="match status" value="1"/>
</dbReference>
<evidence type="ECO:0000313" key="3">
    <source>
        <dbReference type="EMBL" id="MBL6903802.1"/>
    </source>
</evidence>
<dbReference type="InterPro" id="IPR001303">
    <property type="entry name" value="Aldolase_II/adducin_N"/>
</dbReference>
<feature type="domain" description="Class II aldolase/adducin N-terminal" evidence="2">
    <location>
        <begin position="40"/>
        <end position="220"/>
    </location>
</feature>
<protein>
    <submittedName>
        <fullName evidence="3">Class II aldolase/adducin family protein</fullName>
    </submittedName>
</protein>
<evidence type="ECO:0000313" key="4">
    <source>
        <dbReference type="Proteomes" id="UP000705230"/>
    </source>
</evidence>
<proteinExistence type="inferred from homology"/>
<dbReference type="SMART" id="SM01007">
    <property type="entry name" value="Aldolase_II"/>
    <property type="match status" value="1"/>
</dbReference>
<dbReference type="EMBL" id="JADHSG010000018">
    <property type="protein sequence ID" value="MBL6903802.1"/>
    <property type="molecule type" value="Genomic_DNA"/>
</dbReference>
<dbReference type="Pfam" id="PF00596">
    <property type="entry name" value="Aldolase_II"/>
    <property type="match status" value="1"/>
</dbReference>
<dbReference type="Gene3D" id="3.40.225.10">
    <property type="entry name" value="Class II aldolase/adducin N-terminal domain"/>
    <property type="match status" value="1"/>
</dbReference>
<dbReference type="AlphaFoldDB" id="A0A937SBF1"/>
<gene>
    <name evidence="3" type="ORF">ISR29_06335</name>
</gene>
<reference evidence="3" key="1">
    <citation type="submission" date="2020-10" db="EMBL/GenBank/DDBJ databases">
        <title>Microbiome of the Black Sea water column analyzed by genome centric metagenomics.</title>
        <authorList>
            <person name="Cabello-Yeves P.J."/>
            <person name="Callieri C."/>
            <person name="Picazo A."/>
            <person name="Mehrshad M."/>
            <person name="Haro-Moreno J.M."/>
            <person name="Roda-Garcia J."/>
            <person name="Dzembekova N."/>
            <person name="Slabakova V."/>
            <person name="Slabakova N."/>
            <person name="Moncheva S."/>
            <person name="Rodriguez-Valera F."/>
        </authorList>
    </citation>
    <scope>NUCLEOTIDE SEQUENCE</scope>
    <source>
        <strain evidence="3">BS30m-G43</strain>
    </source>
</reference>
<dbReference type="Proteomes" id="UP000705230">
    <property type="component" value="Unassembled WGS sequence"/>
</dbReference>
<sequence>MSNVTPIKIDILDGRLPIKGKGLEMTEFANVAELRRNQLEKLAAGFRMFAHFGFNEGVAGHITLRDPEFNDHFWVNPLGVHFSQISVSDLILVNHDGKVVQGDKDVNVAAFAIHSRLHAARPDVNAAAHSHSIYGRTFSTLGKPLDPISQDACAFYETQGMYKDFSGVVEEVDEGDEIAKALGDKKVIILQNHGILTTGPSVDIALWFYMSMERCCQAQLMAEAAGDPIIIPHDTAVKTRNFIANDMAAWASYQPAFDMIVKKEPDLLD</sequence>
<dbReference type="PANTHER" id="PTHR10672">
    <property type="entry name" value="ADDUCIN"/>
    <property type="match status" value="1"/>
</dbReference>
<accession>A0A937SBF1</accession>
<dbReference type="GO" id="GO:0005996">
    <property type="term" value="P:monosaccharide metabolic process"/>
    <property type="evidence" value="ECO:0007669"/>
    <property type="project" value="UniProtKB-ARBA"/>
</dbReference>
<dbReference type="GO" id="GO:0051015">
    <property type="term" value="F:actin filament binding"/>
    <property type="evidence" value="ECO:0007669"/>
    <property type="project" value="TreeGrafter"/>
</dbReference>